<evidence type="ECO:0000313" key="4">
    <source>
        <dbReference type="EMBL" id="KGB34599.1"/>
    </source>
</evidence>
<feature type="non-terminal residue" evidence="4">
    <location>
        <position position="377"/>
    </location>
</feature>
<feature type="domain" description="Ig-like" evidence="3">
    <location>
        <begin position="190"/>
        <end position="331"/>
    </location>
</feature>
<feature type="non-terminal residue" evidence="4">
    <location>
        <position position="1"/>
    </location>
</feature>
<feature type="transmembrane region" description="Helical" evidence="1">
    <location>
        <begin position="346"/>
        <end position="367"/>
    </location>
</feature>
<dbReference type="InterPro" id="IPR007110">
    <property type="entry name" value="Ig-like_dom"/>
</dbReference>
<keyword evidence="2" id="KW-0732">Signal</keyword>
<organism evidence="4">
    <name type="scientific">Schistosoma haematobium</name>
    <name type="common">Blood fluke</name>
    <dbReference type="NCBI Taxonomy" id="6185"/>
    <lineage>
        <taxon>Eukaryota</taxon>
        <taxon>Metazoa</taxon>
        <taxon>Spiralia</taxon>
        <taxon>Lophotrochozoa</taxon>
        <taxon>Platyhelminthes</taxon>
        <taxon>Trematoda</taxon>
        <taxon>Digenea</taxon>
        <taxon>Strigeidida</taxon>
        <taxon>Schistosomatoidea</taxon>
        <taxon>Schistosomatidae</taxon>
        <taxon>Schistosoma</taxon>
    </lineage>
</organism>
<keyword evidence="1" id="KW-0472">Membrane</keyword>
<protein>
    <recommendedName>
        <fullName evidence="3">Ig-like domain-containing protein</fullName>
    </recommendedName>
</protein>
<accession>A0A094ZNL0</accession>
<keyword evidence="1" id="KW-1133">Transmembrane helix</keyword>
<evidence type="ECO:0000259" key="3">
    <source>
        <dbReference type="PROSITE" id="PS50835"/>
    </source>
</evidence>
<name>A0A094ZNL0_SCHHA</name>
<evidence type="ECO:0000256" key="1">
    <source>
        <dbReference type="SAM" id="Phobius"/>
    </source>
</evidence>
<dbReference type="AlphaFoldDB" id="A0A094ZNL0"/>
<reference evidence="4" key="1">
    <citation type="journal article" date="2012" name="Nat. Genet.">
        <title>Whole-genome sequence of Schistosoma haematobium.</title>
        <authorList>
            <person name="Young N.D."/>
            <person name="Jex A.R."/>
            <person name="Li B."/>
            <person name="Liu S."/>
            <person name="Yang L."/>
            <person name="Xiong Z."/>
            <person name="Li Y."/>
            <person name="Cantacessi C."/>
            <person name="Hall R.S."/>
            <person name="Xu X."/>
            <person name="Chen F."/>
            <person name="Wu X."/>
            <person name="Zerlotini A."/>
            <person name="Oliveira G."/>
            <person name="Hofmann A."/>
            <person name="Zhang G."/>
            <person name="Fang X."/>
            <person name="Kang Y."/>
            <person name="Campbell B.E."/>
            <person name="Loukas A."/>
            <person name="Ranganathan S."/>
            <person name="Rollinson D."/>
            <person name="Rinaldi G."/>
            <person name="Brindley P.J."/>
            <person name="Yang H."/>
            <person name="Wang J."/>
            <person name="Wang J."/>
            <person name="Gasser R.B."/>
        </authorList>
    </citation>
    <scope>NUCLEOTIDE SEQUENCE [LARGE SCALE GENOMIC DNA]</scope>
</reference>
<dbReference type="KEGG" id="shx:MS3_00010560"/>
<dbReference type="RefSeq" id="XP_012794367.3">
    <property type="nucleotide sequence ID" value="XM_012938913.3"/>
</dbReference>
<dbReference type="EMBL" id="KL250621">
    <property type="protein sequence ID" value="KGB34599.1"/>
    <property type="molecule type" value="Genomic_DNA"/>
</dbReference>
<feature type="signal peptide" evidence="2">
    <location>
        <begin position="1"/>
        <end position="20"/>
    </location>
</feature>
<proteinExistence type="predicted"/>
<dbReference type="PROSITE" id="PS50835">
    <property type="entry name" value="IG_LIKE"/>
    <property type="match status" value="1"/>
</dbReference>
<keyword evidence="1" id="KW-0812">Transmembrane</keyword>
<evidence type="ECO:0000256" key="2">
    <source>
        <dbReference type="SAM" id="SignalP"/>
    </source>
</evidence>
<feature type="chain" id="PRO_5001912615" description="Ig-like domain-containing protein" evidence="2">
    <location>
        <begin position="21"/>
        <end position="377"/>
    </location>
</feature>
<gene>
    <name evidence="4" type="ORF">MS3_02820</name>
</gene>
<sequence length="377" mass="43534">FRYNFSSVTLTSFCLVVVLHYEFFNCQEPGLKDYEKVIFGNNSYRYASKRSDINAYIQSHHYNYSMRVSLTQSHPLVNGSFKSSSAREVSSLYFVIEVLVHVFVSFKDVTPKFSFKYYESDIDHFKIYPFGSIGIHRVDFVGQIEIHIPGSDGSNSVILDEKELLAVRWFHNIIDNGTHVTNKIRCLIYPSGKISVYYEDVPTKISEGRLLSIIKGNFRCQTNKKHLKEYQFPVKWIKSGTLVEYEPIGKLCAKHNSTRACQNASTSNMSCIWCERAKTCIESNDQSTHQLKVNDWRIDVSTCTDGDYLCTPTPIKHIETTSGITEVQNMTNQINKENNQDKSFQYLYIVIPLIIACFVVYIGYAIWKWLYKKKKSS</sequence>